<organism evidence="2 3">
    <name type="scientific">Thiomicrospira aerophila AL3</name>
    <dbReference type="NCBI Taxonomy" id="717772"/>
    <lineage>
        <taxon>Bacteria</taxon>
        <taxon>Pseudomonadati</taxon>
        <taxon>Pseudomonadota</taxon>
        <taxon>Gammaproteobacteria</taxon>
        <taxon>Thiotrichales</taxon>
        <taxon>Piscirickettsiaceae</taxon>
        <taxon>Thiomicrospira</taxon>
    </lineage>
</organism>
<dbReference type="STRING" id="717772.THIAE_04380"/>
<dbReference type="SUPFAM" id="SSF53756">
    <property type="entry name" value="UDP-Glycosyltransferase/glycogen phosphorylase"/>
    <property type="match status" value="1"/>
</dbReference>
<name>W0DUJ0_9GAMM</name>
<dbReference type="FunCoup" id="W0DUJ0">
    <property type="interactions" value="231"/>
</dbReference>
<dbReference type="RefSeq" id="WP_006459074.1">
    <property type="nucleotide sequence ID" value="NZ_CP007030.1"/>
</dbReference>
<dbReference type="GO" id="GO:0016757">
    <property type="term" value="F:glycosyltransferase activity"/>
    <property type="evidence" value="ECO:0007669"/>
    <property type="project" value="InterPro"/>
</dbReference>
<proteinExistence type="predicted"/>
<dbReference type="Proteomes" id="UP000005380">
    <property type="component" value="Chromosome"/>
</dbReference>
<dbReference type="Gene3D" id="3.40.50.2000">
    <property type="entry name" value="Glycogen Phosphorylase B"/>
    <property type="match status" value="2"/>
</dbReference>
<evidence type="ECO:0000259" key="1">
    <source>
        <dbReference type="Pfam" id="PF00534"/>
    </source>
</evidence>
<evidence type="ECO:0000313" key="3">
    <source>
        <dbReference type="Proteomes" id="UP000005380"/>
    </source>
</evidence>
<dbReference type="KEGG" id="tao:THIAE_04380"/>
<sequence>MKLAYITMQFPVPSETFASLDVESLRQQGQDVSVYGMRPKHVQFEKLMVERDHAGLSVTHFSFESILVFFAFLIRHPLMTFSLLGWVLSCCAKTPKHLLKSLVLLPSAISIFRSVLKRKPDVVHLFWGHYPSMEGYLVKRYMPNTVVSMFLGAHDLVSAYPGSVKLSEEADVIFTHSKSNLPMMSEMGIDKDKVNVVVRGTKLDFPVEGVANKFEELNEPIFLTAGRLIEEKGVDDVLRIFQGVLNNNPRAVLYIAGDGSFRPSLEKLVDNLGLQKYVFFLGHVDQVELIKVMSKTHFFLLMSRYPSERLPNVVKEAMYQKCVVVTTNTPGIDELIENGIEGFVVEKGDWKSGLAFINTCLEKDARASTIAMNAKQKIIEKFDVDVSMNTYIKLWQAAKDRMELL</sequence>
<dbReference type="OrthoDB" id="5608566at2"/>
<reference evidence="2 3" key="1">
    <citation type="submission" date="2013-12" db="EMBL/GenBank/DDBJ databases">
        <authorList>
            <consortium name="DOE Joint Genome Institute"/>
            <person name="Kappler U."/>
            <person name="Huntemann M."/>
            <person name="Han J."/>
            <person name="Chen A."/>
            <person name="Kyrpides N."/>
            <person name="Mavromatis K."/>
            <person name="Markowitz V."/>
            <person name="Palaniappan K."/>
            <person name="Ivanova N."/>
            <person name="Schaumberg A."/>
            <person name="Pati A."/>
            <person name="Liolios K."/>
            <person name="Nordberg H.P."/>
            <person name="Cantor M.N."/>
            <person name="Hua S.X."/>
            <person name="Woyke T."/>
        </authorList>
    </citation>
    <scope>NUCLEOTIDE SEQUENCE [LARGE SCALE GENOMIC DNA]</scope>
    <source>
        <strain evidence="3">AL2</strain>
    </source>
</reference>
<dbReference type="InterPro" id="IPR001296">
    <property type="entry name" value="Glyco_trans_1"/>
</dbReference>
<dbReference type="HOGENOM" id="CLU_703833_0_0_6"/>
<dbReference type="AlphaFoldDB" id="W0DUJ0"/>
<dbReference type="CDD" id="cd03801">
    <property type="entry name" value="GT4_PimA-like"/>
    <property type="match status" value="1"/>
</dbReference>
<protein>
    <recommendedName>
        <fullName evidence="1">Glycosyl transferase family 1 domain-containing protein</fullName>
    </recommendedName>
</protein>
<dbReference type="EMBL" id="CP007030">
    <property type="protein sequence ID" value="AHF02235.1"/>
    <property type="molecule type" value="Genomic_DNA"/>
</dbReference>
<dbReference type="InterPro" id="IPR050194">
    <property type="entry name" value="Glycosyltransferase_grp1"/>
</dbReference>
<accession>W0DUJ0</accession>
<keyword evidence="3" id="KW-1185">Reference proteome</keyword>
<feature type="domain" description="Glycosyl transferase family 1" evidence="1">
    <location>
        <begin position="216"/>
        <end position="376"/>
    </location>
</feature>
<dbReference type="Pfam" id="PF00534">
    <property type="entry name" value="Glycos_transf_1"/>
    <property type="match status" value="1"/>
</dbReference>
<dbReference type="InParanoid" id="W0DUJ0"/>
<dbReference type="PANTHER" id="PTHR45947:SF3">
    <property type="entry name" value="SULFOQUINOVOSYL TRANSFERASE SQD2"/>
    <property type="match status" value="1"/>
</dbReference>
<dbReference type="PANTHER" id="PTHR45947">
    <property type="entry name" value="SULFOQUINOVOSYL TRANSFERASE SQD2"/>
    <property type="match status" value="1"/>
</dbReference>
<dbReference type="eggNOG" id="COG0438">
    <property type="taxonomic scope" value="Bacteria"/>
</dbReference>
<gene>
    <name evidence="2" type="ORF">THIAE_04380</name>
</gene>
<evidence type="ECO:0000313" key="2">
    <source>
        <dbReference type="EMBL" id="AHF02235.1"/>
    </source>
</evidence>